<dbReference type="InterPro" id="IPR006266">
    <property type="entry name" value="UMP_CMP_kinase"/>
</dbReference>
<dbReference type="HAMAP" id="MF_03172">
    <property type="entry name" value="Adenylate_kinase_UMP_CMP_kin"/>
    <property type="match status" value="1"/>
</dbReference>
<keyword evidence="1 9" id="KW-0963">Cytoplasm</keyword>
<dbReference type="OrthoDB" id="442176at2759"/>
<dbReference type="GO" id="GO:0036431">
    <property type="term" value="F:dCMP kinase activity"/>
    <property type="evidence" value="ECO:0007669"/>
    <property type="project" value="RHEA"/>
</dbReference>
<dbReference type="GO" id="GO:0005737">
    <property type="term" value="C:cytoplasm"/>
    <property type="evidence" value="ECO:0007669"/>
    <property type="project" value="UniProtKB-SubCell"/>
</dbReference>
<keyword evidence="5 9" id="KW-0067">ATP-binding</keyword>
<dbReference type="KEGG" id="sre:PTSG_09838"/>
<dbReference type="PROSITE" id="PS00113">
    <property type="entry name" value="ADENYLATE_KINASE"/>
    <property type="match status" value="1"/>
</dbReference>
<evidence type="ECO:0000256" key="3">
    <source>
        <dbReference type="ARBA" id="ARBA00022741"/>
    </source>
</evidence>
<dbReference type="GO" id="GO:0036430">
    <property type="term" value="F:CMP kinase activity"/>
    <property type="evidence" value="ECO:0007669"/>
    <property type="project" value="RHEA"/>
</dbReference>
<dbReference type="SUPFAM" id="SSF52540">
    <property type="entry name" value="P-loop containing nucleoside triphosphate hydrolases"/>
    <property type="match status" value="1"/>
</dbReference>
<feature type="binding site" evidence="9">
    <location>
        <position position="42"/>
    </location>
    <ligand>
        <name>a ribonucleoside 5'-phosphate</name>
        <dbReference type="ChEBI" id="CHEBI:58043"/>
    </ligand>
</feature>
<evidence type="ECO:0000256" key="1">
    <source>
        <dbReference type="ARBA" id="ARBA00022490"/>
    </source>
</evidence>
<organism evidence="11">
    <name type="scientific">Salpingoeca rosetta (strain ATCC 50818 / BSB-021)</name>
    <dbReference type="NCBI Taxonomy" id="946362"/>
    <lineage>
        <taxon>Eukaryota</taxon>
        <taxon>Choanoflagellata</taxon>
        <taxon>Craspedida</taxon>
        <taxon>Salpingoecidae</taxon>
        <taxon>Salpingoeca</taxon>
    </lineage>
</organism>
<dbReference type="Pfam" id="PF00406">
    <property type="entry name" value="ADK"/>
    <property type="match status" value="1"/>
</dbReference>
<dbReference type="InterPro" id="IPR033690">
    <property type="entry name" value="Adenylat_kinase_CS"/>
</dbReference>
<reference evidence="10" key="1">
    <citation type="submission" date="2009-08" db="EMBL/GenBank/DDBJ databases">
        <title>Annotation of Salpingoeca rosetta.</title>
        <authorList>
            <consortium name="The Broad Institute Genome Sequencing Platform"/>
            <person name="Russ C."/>
            <person name="Cuomo C."/>
            <person name="Burger G."/>
            <person name="Gray M.W."/>
            <person name="Holland P.W.H."/>
            <person name="King N."/>
            <person name="Lang F.B.F."/>
            <person name="Roger A.J."/>
            <person name="Ruiz-Trillo I."/>
            <person name="Young S.K."/>
            <person name="Zeng Q."/>
            <person name="Gargeya S."/>
            <person name="Alvarado L."/>
            <person name="Berlin A."/>
            <person name="Chapman S.B."/>
            <person name="Chen Z."/>
            <person name="Freedman E."/>
            <person name="Gellesch M."/>
            <person name="Goldberg J."/>
            <person name="Griggs A."/>
            <person name="Gujja S."/>
            <person name="Heilman E."/>
            <person name="Heiman D."/>
            <person name="Howarth C."/>
            <person name="Mehta T."/>
            <person name="Neiman D."/>
            <person name="Pearson M."/>
            <person name="Roberts A."/>
            <person name="Saif S."/>
            <person name="Shea T."/>
            <person name="Shenoy N."/>
            <person name="Sisk P."/>
            <person name="Stolte C."/>
            <person name="Sykes S."/>
            <person name="White J."/>
            <person name="Yandava C."/>
            <person name="Haas B."/>
            <person name="Nusbaum C."/>
            <person name="Birren B."/>
        </authorList>
    </citation>
    <scope>NUCLEOTIDE SEQUENCE [LARGE SCALE GENOMIC DNA]</scope>
    <source>
        <strain evidence="10">ATCC 50818</strain>
    </source>
</reference>
<keyword evidence="4 9" id="KW-0418">Kinase</keyword>
<comment type="cofactor">
    <cofactor evidence="9">
        <name>Mg(2+)</name>
        <dbReference type="ChEBI" id="CHEBI:18420"/>
    </cofactor>
    <text evidence="9">Binds 1 Mg(2+) ion per monomer.</text>
</comment>
<dbReference type="RefSeq" id="XP_004989196.1">
    <property type="nucleotide sequence ID" value="XM_004989139.1"/>
</dbReference>
<comment type="subcellular location">
    <subcellularLocation>
        <location evidence="9">Cytoplasm</location>
    </subcellularLocation>
    <subcellularLocation>
        <location evidence="9">Nucleus</location>
    </subcellularLocation>
</comment>
<feature type="binding site" evidence="9">
    <location>
        <position position="148"/>
    </location>
    <ligand>
        <name>a ribonucleoside 5'-phosphate</name>
        <dbReference type="ChEBI" id="CHEBI:58043"/>
    </ligand>
</feature>
<dbReference type="EC" id="2.7.4.14" evidence="9"/>
<gene>
    <name evidence="10" type="ORF">PTSG_09838</name>
</gene>
<comment type="similarity">
    <text evidence="9">Belongs to the adenylate kinase family. UMP-CMP kinase subfamily.</text>
</comment>
<dbReference type="InterPro" id="IPR000850">
    <property type="entry name" value="Adenylat/UMP-CMP_kin"/>
</dbReference>
<dbReference type="eggNOG" id="KOG3079">
    <property type="taxonomic scope" value="Eukaryota"/>
</dbReference>
<dbReference type="GO" id="GO:0033862">
    <property type="term" value="F:UMP kinase activity"/>
    <property type="evidence" value="ECO:0007669"/>
    <property type="project" value="RHEA"/>
</dbReference>
<evidence type="ECO:0000256" key="9">
    <source>
        <dbReference type="HAMAP-Rule" id="MF_03172"/>
    </source>
</evidence>
<dbReference type="InParanoid" id="F2UNA6"/>
<keyword evidence="2 9" id="KW-0808">Transferase</keyword>
<evidence type="ECO:0000313" key="10">
    <source>
        <dbReference type="EMBL" id="EGD79111.1"/>
    </source>
</evidence>
<comment type="caution">
    <text evidence="9">Lacks conserved residue(s) required for the propagation of feature annotation.</text>
</comment>
<keyword evidence="7 9" id="KW-0539">Nucleus</keyword>
<feature type="binding site" evidence="9">
    <location>
        <begin position="63"/>
        <end position="65"/>
    </location>
    <ligand>
        <name>a ribonucleoside 5'-phosphate</name>
        <dbReference type="ChEBI" id="CHEBI:58043"/>
    </ligand>
</feature>
<dbReference type="FunCoup" id="F2UNA6">
    <property type="interactions" value="1576"/>
</dbReference>
<evidence type="ECO:0000313" key="11">
    <source>
        <dbReference type="Proteomes" id="UP000007799"/>
    </source>
</evidence>
<evidence type="ECO:0000256" key="6">
    <source>
        <dbReference type="ARBA" id="ARBA00022975"/>
    </source>
</evidence>
<dbReference type="PRINTS" id="PR00094">
    <property type="entry name" value="ADENYLTKNASE"/>
</dbReference>
<comment type="catalytic activity">
    <reaction evidence="9">
        <text>dCMP + ATP = dCDP + ADP</text>
        <dbReference type="Rhea" id="RHEA:25094"/>
        <dbReference type="ChEBI" id="CHEBI:30616"/>
        <dbReference type="ChEBI" id="CHEBI:57566"/>
        <dbReference type="ChEBI" id="CHEBI:58593"/>
        <dbReference type="ChEBI" id="CHEBI:456216"/>
        <dbReference type="EC" id="2.7.4.14"/>
    </reaction>
</comment>
<comment type="subunit">
    <text evidence="9">Monomer.</text>
</comment>
<accession>F2UNA6</accession>
<dbReference type="GO" id="GO:0006207">
    <property type="term" value="P:'de novo' pyrimidine nucleobase biosynthetic process"/>
    <property type="evidence" value="ECO:0007669"/>
    <property type="project" value="InterPro"/>
</dbReference>
<dbReference type="GO" id="GO:0005524">
    <property type="term" value="F:ATP binding"/>
    <property type="evidence" value="ECO:0007669"/>
    <property type="project" value="UniProtKB-KW"/>
</dbReference>
<dbReference type="PANTHER" id="PTHR23359">
    <property type="entry name" value="NUCLEOTIDE KINASE"/>
    <property type="match status" value="1"/>
</dbReference>
<feature type="binding site" evidence="9">
    <location>
        <begin position="16"/>
        <end position="21"/>
    </location>
    <ligand>
        <name>ATP</name>
        <dbReference type="ChEBI" id="CHEBI:30616"/>
    </ligand>
</feature>
<dbReference type="Gene3D" id="3.40.50.300">
    <property type="entry name" value="P-loop containing nucleotide triphosphate hydrolases"/>
    <property type="match status" value="1"/>
</dbReference>
<dbReference type="OMA" id="EQTMPVI"/>
<name>F2UNA6_SALR5</name>
<comment type="catalytic activity">
    <reaction evidence="9">
        <text>CMP + ATP = CDP + ADP</text>
        <dbReference type="Rhea" id="RHEA:11600"/>
        <dbReference type="ChEBI" id="CHEBI:30616"/>
        <dbReference type="ChEBI" id="CHEBI:58069"/>
        <dbReference type="ChEBI" id="CHEBI:60377"/>
        <dbReference type="ChEBI" id="CHEBI:456216"/>
        <dbReference type="EC" id="2.7.4.14"/>
    </reaction>
</comment>
<feature type="region of interest" description="LID" evidence="9">
    <location>
        <begin position="130"/>
        <end position="140"/>
    </location>
</feature>
<feature type="binding site" evidence="9">
    <location>
        <position position="176"/>
    </location>
    <ligand>
        <name>ATP</name>
        <dbReference type="ChEBI" id="CHEBI:30616"/>
    </ligand>
</feature>
<feature type="binding site" evidence="9">
    <location>
        <begin position="90"/>
        <end position="93"/>
    </location>
    <ligand>
        <name>a ribonucleoside 5'-phosphate</name>
        <dbReference type="ChEBI" id="CHEBI:58043"/>
    </ligand>
</feature>
<comment type="catalytic activity">
    <reaction evidence="8 9">
        <text>UMP + ATP = UDP + ADP</text>
        <dbReference type="Rhea" id="RHEA:24400"/>
        <dbReference type="ChEBI" id="CHEBI:30616"/>
        <dbReference type="ChEBI" id="CHEBI:57865"/>
        <dbReference type="ChEBI" id="CHEBI:58223"/>
        <dbReference type="ChEBI" id="CHEBI:456216"/>
        <dbReference type="EC" id="2.7.4.14"/>
    </reaction>
</comment>
<comment type="function">
    <text evidence="9">Catalyzes the phosphorylation of pyrimidine nucleoside monophosphates at the expense of ATP. Plays an important role in de novo pyrimidine nucleotide biosynthesis. Has preference for UMP and CMP as phosphate acceptors.</text>
</comment>
<feature type="binding site" evidence="9">
    <location>
        <position position="97"/>
    </location>
    <ligand>
        <name>CMP</name>
        <dbReference type="ChEBI" id="CHEBI:60377"/>
    </ligand>
</feature>
<protein>
    <recommendedName>
        <fullName evidence="9">UMP-CMP kinase</fullName>
        <ecNumber evidence="9">2.7.4.14</ecNumber>
    </recommendedName>
    <alternativeName>
        <fullName evidence="9">Deoxycytidylate kinase</fullName>
        <shortName evidence="9">CK</shortName>
        <shortName evidence="9">dCMP kinase</shortName>
    </alternativeName>
    <alternativeName>
        <fullName evidence="9">Uridine monophosphate/cytidine monophosphate kinase</fullName>
        <shortName evidence="9">UMP/CMP kinase</shortName>
        <shortName evidence="9">UMP/CMPK</shortName>
    </alternativeName>
</protein>
<proteinExistence type="inferred from homology"/>
<keyword evidence="3 9" id="KW-0547">Nucleotide-binding</keyword>
<dbReference type="STRING" id="946362.F2UNA6"/>
<comment type="domain">
    <text evidence="9">Consists of three domains, a large central CORE domain and two small peripheral domains, NMPbind and LID, which undergo movements during catalysis. The LID domain closes over the site of phosphoryl transfer upon ATP binding. Assembling and dissambling the active center during each catalytic cycle provides an effective means to prevent ATP hydrolysis.</text>
</comment>
<dbReference type="AlphaFoldDB" id="F2UNA6"/>
<dbReference type="HAMAP" id="MF_00235">
    <property type="entry name" value="Adenylate_kinase_Adk"/>
    <property type="match status" value="1"/>
</dbReference>
<dbReference type="Proteomes" id="UP000007799">
    <property type="component" value="Unassembled WGS sequence"/>
</dbReference>
<dbReference type="GO" id="GO:0005634">
    <property type="term" value="C:nucleus"/>
    <property type="evidence" value="ECO:0007669"/>
    <property type="project" value="UniProtKB-SubCell"/>
</dbReference>
<evidence type="ECO:0000256" key="2">
    <source>
        <dbReference type="ARBA" id="ARBA00022679"/>
    </source>
</evidence>
<evidence type="ECO:0000256" key="8">
    <source>
        <dbReference type="ARBA" id="ARBA00048116"/>
    </source>
</evidence>
<dbReference type="EMBL" id="GL832984">
    <property type="protein sequence ID" value="EGD79111.1"/>
    <property type="molecule type" value="Genomic_DNA"/>
</dbReference>
<keyword evidence="11" id="KW-1185">Reference proteome</keyword>
<dbReference type="CDD" id="cd01428">
    <property type="entry name" value="ADK"/>
    <property type="match status" value="1"/>
</dbReference>
<keyword evidence="6 9" id="KW-0665">Pyrimidine biosynthesis</keyword>
<sequence>MSDTKPVVVFVLGPPGAGKGTQCERIVDTYKFKHLSAGDLLRAERNSGSETAELINGYIKEGKIVPVAITIELIHKAMEAHDGNLFLIDGFPRNADNFDGWAERMGDKVDARFVLFLDCDEETSTQRCLQRAASSGRVDDNVESLKKRHRTYEESTMPVIDLFRKEGMERRVDASESIDAVWEKVKEIFAEAGFTA</sequence>
<evidence type="ECO:0000256" key="7">
    <source>
        <dbReference type="ARBA" id="ARBA00023242"/>
    </source>
</evidence>
<evidence type="ECO:0000256" key="5">
    <source>
        <dbReference type="ARBA" id="ARBA00022840"/>
    </source>
</evidence>
<dbReference type="GeneID" id="16069740"/>
<dbReference type="NCBIfam" id="TIGR01359">
    <property type="entry name" value="UMP_CMP_kin_fam"/>
    <property type="match status" value="1"/>
</dbReference>
<dbReference type="GO" id="GO:0006221">
    <property type="term" value="P:pyrimidine nucleotide biosynthetic process"/>
    <property type="evidence" value="ECO:0007669"/>
    <property type="project" value="UniProtKB-UniRule"/>
</dbReference>
<evidence type="ECO:0000256" key="4">
    <source>
        <dbReference type="ARBA" id="ARBA00022777"/>
    </source>
</evidence>
<dbReference type="InterPro" id="IPR027417">
    <property type="entry name" value="P-loop_NTPase"/>
</dbReference>
<feature type="binding site" evidence="9">
    <location>
        <position position="137"/>
    </location>
    <ligand>
        <name>a ribonucleoside 5'-phosphate</name>
        <dbReference type="ChEBI" id="CHEBI:58043"/>
    </ligand>
</feature>
<feature type="binding site" evidence="9">
    <location>
        <position position="131"/>
    </location>
    <ligand>
        <name>ATP</name>
        <dbReference type="ChEBI" id="CHEBI:30616"/>
    </ligand>
</feature>
<dbReference type="FunFam" id="3.40.50.300:FF:000315">
    <property type="entry name" value="Adenylate kinase 1"/>
    <property type="match status" value="1"/>
</dbReference>